<dbReference type="EMBL" id="JAOTPO010000001">
    <property type="protein sequence ID" value="MDE5411848.1"/>
    <property type="molecule type" value="Genomic_DNA"/>
</dbReference>
<comment type="caution">
    <text evidence="1">The sequence shown here is derived from an EMBL/GenBank/DDBJ whole genome shotgun (WGS) entry which is preliminary data.</text>
</comment>
<name>A0ABT5V8Q9_9BACI</name>
<keyword evidence="2" id="KW-1185">Reference proteome</keyword>
<dbReference type="Proteomes" id="UP001148125">
    <property type="component" value="Unassembled WGS sequence"/>
</dbReference>
<organism evidence="1 2">
    <name type="scientific">Alkalihalobacterium chitinilyticum</name>
    <dbReference type="NCBI Taxonomy" id="2980103"/>
    <lineage>
        <taxon>Bacteria</taxon>
        <taxon>Bacillati</taxon>
        <taxon>Bacillota</taxon>
        <taxon>Bacilli</taxon>
        <taxon>Bacillales</taxon>
        <taxon>Bacillaceae</taxon>
        <taxon>Alkalihalobacterium</taxon>
    </lineage>
</organism>
<sequence length="303" mass="36310">MLNRLLEIPWIESILPDRLRPVQDEILSDEATLETLHEAERILEHVIKQSSKYSKNRTVKKKHHEYVITVKIKKKMISLTILDTYYSKSKYKKRIYIQCYRKYFKADHGVGKCKEASIHYTKNKKTFVRSVKKSPYTQNLFYKIDKLDDALLGQLIQSDNEEENYIPQTNQLKSNDQVKSLVMETNRLISHTRKLHIDPLIEKRLEQIIDHTEMLLPDFSLLEIEERHMMKRMLNEDIPNLVHTYLSLSPENKKEQRENVFVTLSKMELTLIRLKEDLEKARVQRMEHLLKLNHLRYTNDRHE</sequence>
<accession>A0ABT5V8Q9</accession>
<dbReference type="RefSeq" id="WP_275116483.1">
    <property type="nucleotide sequence ID" value="NZ_JAOTPO010000001.1"/>
</dbReference>
<reference evidence="1" key="1">
    <citation type="submission" date="2024-05" db="EMBL/GenBank/DDBJ databases">
        <title>Alkalihalobacillus sp. strain MEB203 novel alkaliphilic bacterium from Lonar Lake, India.</title>
        <authorList>
            <person name="Joshi A."/>
            <person name="Thite S."/>
            <person name="Mengade P."/>
        </authorList>
    </citation>
    <scope>NUCLEOTIDE SEQUENCE</scope>
    <source>
        <strain evidence="1">MEB 203</strain>
    </source>
</reference>
<gene>
    <name evidence="1" type="ORF">N7Z68_00445</name>
</gene>
<evidence type="ECO:0000313" key="1">
    <source>
        <dbReference type="EMBL" id="MDE5411848.1"/>
    </source>
</evidence>
<evidence type="ECO:0000313" key="2">
    <source>
        <dbReference type="Proteomes" id="UP001148125"/>
    </source>
</evidence>
<proteinExistence type="predicted"/>
<protein>
    <submittedName>
        <fullName evidence="1">Uncharacterized protein</fullName>
    </submittedName>
</protein>